<protein>
    <recommendedName>
        <fullName evidence="3">ABC transporter domain-containing protein</fullName>
    </recommendedName>
</protein>
<evidence type="ECO:0000313" key="6">
    <source>
        <dbReference type="Proteomes" id="UP000245699"/>
    </source>
</evidence>
<dbReference type="EMBL" id="MBFT01000964">
    <property type="protein sequence ID" value="PVU86133.1"/>
    <property type="molecule type" value="Genomic_DNA"/>
</dbReference>
<dbReference type="SUPFAM" id="SSF52540">
    <property type="entry name" value="P-loop containing nucleoside triphosphate hydrolases"/>
    <property type="match status" value="1"/>
</dbReference>
<name>A0A2T9Y1E2_9FUNG</name>
<dbReference type="GO" id="GO:0016887">
    <property type="term" value="F:ATP hydrolysis activity"/>
    <property type="evidence" value="ECO:0007669"/>
    <property type="project" value="InterPro"/>
</dbReference>
<dbReference type="PANTHER" id="PTHR43119:SF1">
    <property type="entry name" value="ABC TRANSPORTER DOMAIN-CONTAINING PROTEIN"/>
    <property type="match status" value="1"/>
</dbReference>
<dbReference type="STRING" id="61424.A0A2T9Y1E2"/>
<evidence type="ECO:0000256" key="1">
    <source>
        <dbReference type="ARBA" id="ARBA00022741"/>
    </source>
</evidence>
<dbReference type="Pfam" id="PF00005">
    <property type="entry name" value="ABC_tran"/>
    <property type="match status" value="1"/>
</dbReference>
<keyword evidence="1" id="KW-0547">Nucleotide-binding</keyword>
<dbReference type="Gene3D" id="3.40.50.300">
    <property type="entry name" value="P-loop containing nucleotide triphosphate hydrolases"/>
    <property type="match status" value="1"/>
</dbReference>
<dbReference type="GO" id="GO:0005524">
    <property type="term" value="F:ATP binding"/>
    <property type="evidence" value="ECO:0007669"/>
    <property type="project" value="UniProtKB-KW"/>
</dbReference>
<evidence type="ECO:0000259" key="3">
    <source>
        <dbReference type="PROSITE" id="PS50893"/>
    </source>
</evidence>
<dbReference type="EMBL" id="MBFT01000735">
    <property type="protein sequence ID" value="PVU87515.1"/>
    <property type="molecule type" value="Genomic_DNA"/>
</dbReference>
<dbReference type="PROSITE" id="PS50893">
    <property type="entry name" value="ABC_TRANSPORTER_2"/>
    <property type="match status" value="1"/>
</dbReference>
<dbReference type="AlphaFoldDB" id="A0A2T9Y1E2"/>
<comment type="caution">
    <text evidence="4">The sequence shown here is derived from an EMBL/GenBank/DDBJ whole genome shotgun (WGS) entry which is preliminary data.</text>
</comment>
<reference evidence="4 6" key="1">
    <citation type="journal article" date="2018" name="MBio">
        <title>Comparative Genomics Reveals the Core Gene Toolbox for the Fungus-Insect Symbiosis.</title>
        <authorList>
            <person name="Wang Y."/>
            <person name="Stata M."/>
            <person name="Wang W."/>
            <person name="Stajich J.E."/>
            <person name="White M.M."/>
            <person name="Moncalvo J.M."/>
        </authorList>
    </citation>
    <scope>NUCLEOTIDE SEQUENCE [LARGE SCALE GENOMIC DNA]</scope>
    <source>
        <strain evidence="4 6">AUS-77-4</strain>
    </source>
</reference>
<dbReference type="Proteomes" id="UP000245699">
    <property type="component" value="Unassembled WGS sequence"/>
</dbReference>
<gene>
    <name evidence="5" type="ORF">BB559_006009</name>
    <name evidence="4" type="ORF">BB559_006649</name>
</gene>
<dbReference type="InterPro" id="IPR017871">
    <property type="entry name" value="ABC_transporter-like_CS"/>
</dbReference>
<keyword evidence="2" id="KW-0067">ATP-binding</keyword>
<evidence type="ECO:0000313" key="5">
    <source>
        <dbReference type="EMBL" id="PVU87515.1"/>
    </source>
</evidence>
<dbReference type="InterPro" id="IPR027417">
    <property type="entry name" value="P-loop_NTPase"/>
</dbReference>
<dbReference type="InterPro" id="IPR003439">
    <property type="entry name" value="ABC_transporter-like_ATP-bd"/>
</dbReference>
<organism evidence="4 6">
    <name type="scientific">Furculomyces boomerangus</name>
    <dbReference type="NCBI Taxonomy" id="61424"/>
    <lineage>
        <taxon>Eukaryota</taxon>
        <taxon>Fungi</taxon>
        <taxon>Fungi incertae sedis</taxon>
        <taxon>Zoopagomycota</taxon>
        <taxon>Kickxellomycotina</taxon>
        <taxon>Harpellomycetes</taxon>
        <taxon>Harpellales</taxon>
        <taxon>Harpellaceae</taxon>
        <taxon>Furculomyces</taxon>
    </lineage>
</organism>
<proteinExistence type="predicted"/>
<dbReference type="InterPro" id="IPR003593">
    <property type="entry name" value="AAA+_ATPase"/>
</dbReference>
<sequence length="256" mass="28684">MSETQVKININQNLLQNDQLGWETYQPLLEIDGLEKHLPNGDPIIKDFSFSMNNGEILVITGKSGIGKTTLLRCISQLASNENGVMALNLNGQKITPESHGIPYWRTEVMYVPQRPPQLEGTPMDLYRTVSKLKFQKDRRDIDPISLSEKWSVDAALWERNWSSLSGGEQQRIALSIAVSRNPTILLLDEPTSMLDPVSTVLVENSLLERKNIIWITHDHLQGSRVSSRTLELTGLGNYNILKNTSTSSSTSLSLI</sequence>
<keyword evidence="6" id="KW-1185">Reference proteome</keyword>
<dbReference type="SMART" id="SM00382">
    <property type="entry name" value="AAA"/>
    <property type="match status" value="1"/>
</dbReference>
<evidence type="ECO:0000256" key="2">
    <source>
        <dbReference type="ARBA" id="ARBA00022840"/>
    </source>
</evidence>
<accession>A0A2T9Y1E2</accession>
<feature type="domain" description="ABC transporter" evidence="3">
    <location>
        <begin position="29"/>
        <end position="255"/>
    </location>
</feature>
<dbReference type="PROSITE" id="PS00211">
    <property type="entry name" value="ABC_TRANSPORTER_1"/>
    <property type="match status" value="1"/>
</dbReference>
<dbReference type="OrthoDB" id="6593433at2759"/>
<evidence type="ECO:0000313" key="4">
    <source>
        <dbReference type="EMBL" id="PVU86133.1"/>
    </source>
</evidence>
<dbReference type="PANTHER" id="PTHR43119">
    <property type="entry name" value="ABC TRANSPORT PROTEIN ATP-BINDING COMPONENT-RELATED"/>
    <property type="match status" value="1"/>
</dbReference>